<keyword evidence="2" id="KW-1185">Reference proteome</keyword>
<proteinExistence type="predicted"/>
<dbReference type="EMBL" id="JAVDPF010000014">
    <property type="protein sequence ID" value="KAL1877262.1"/>
    <property type="molecule type" value="Genomic_DNA"/>
</dbReference>
<organism evidence="1 2">
    <name type="scientific">Paecilomyces lecythidis</name>
    <dbReference type="NCBI Taxonomy" id="3004212"/>
    <lineage>
        <taxon>Eukaryota</taxon>
        <taxon>Fungi</taxon>
        <taxon>Dikarya</taxon>
        <taxon>Ascomycota</taxon>
        <taxon>Pezizomycotina</taxon>
        <taxon>Eurotiomycetes</taxon>
        <taxon>Eurotiomycetidae</taxon>
        <taxon>Eurotiales</taxon>
        <taxon>Thermoascaceae</taxon>
        <taxon>Paecilomyces</taxon>
    </lineage>
</organism>
<gene>
    <name evidence="1" type="ORF">Plec18167_004951</name>
</gene>
<comment type="caution">
    <text evidence="1">The sequence shown here is derived from an EMBL/GenBank/DDBJ whole genome shotgun (WGS) entry which is preliminary data.</text>
</comment>
<sequence>MGSFAETDRLVGHVHKAVEILGAMDESIVARRSIEIINHHLRAIRGSAADSADNIDVQGQSYTTVPQADPSETLLPELSYGLGLPEYTFEEMAGLFDDLSDFPIMNEQGM</sequence>
<dbReference type="Proteomes" id="UP001583193">
    <property type="component" value="Unassembled WGS sequence"/>
</dbReference>
<reference evidence="1 2" key="1">
    <citation type="journal article" date="2024" name="IMA Fungus">
        <title>IMA Genome - F19 : A genome assembly and annotation guide to empower mycologists, including annotated draft genome sequences of Ceratocystis pirilliformis, Diaporthe australafricana, Fusarium ophioides, Paecilomyces lecythidis, and Sporothrix stenoceras.</title>
        <authorList>
            <person name="Aylward J."/>
            <person name="Wilson A.M."/>
            <person name="Visagie C.M."/>
            <person name="Spraker J."/>
            <person name="Barnes I."/>
            <person name="Buitendag C."/>
            <person name="Ceriani C."/>
            <person name="Del Mar Angel L."/>
            <person name="du Plessis D."/>
            <person name="Fuchs T."/>
            <person name="Gasser K."/>
            <person name="Kramer D."/>
            <person name="Li W."/>
            <person name="Munsamy K."/>
            <person name="Piso A."/>
            <person name="Price J.L."/>
            <person name="Sonnekus B."/>
            <person name="Thomas C."/>
            <person name="van der Nest A."/>
            <person name="van Dijk A."/>
            <person name="van Heerden A."/>
            <person name="van Vuuren N."/>
            <person name="Yilmaz N."/>
            <person name="Duong T.A."/>
            <person name="van der Merwe N.A."/>
            <person name="Wingfield M.J."/>
            <person name="Wingfield B.D."/>
        </authorList>
    </citation>
    <scope>NUCLEOTIDE SEQUENCE [LARGE SCALE GENOMIC DNA]</scope>
    <source>
        <strain evidence="1 2">CMW 18167</strain>
    </source>
</reference>
<accession>A0ABR3XMP8</accession>
<name>A0ABR3XMP8_9EURO</name>
<protein>
    <submittedName>
        <fullName evidence="1">Uncharacterized protein</fullName>
    </submittedName>
</protein>
<evidence type="ECO:0000313" key="1">
    <source>
        <dbReference type="EMBL" id="KAL1877262.1"/>
    </source>
</evidence>
<evidence type="ECO:0000313" key="2">
    <source>
        <dbReference type="Proteomes" id="UP001583193"/>
    </source>
</evidence>